<dbReference type="Proteomes" id="UP000005254">
    <property type="component" value="Chromosome"/>
</dbReference>
<dbReference type="GO" id="GO:0003735">
    <property type="term" value="F:structural constituent of ribosome"/>
    <property type="evidence" value="ECO:0007669"/>
    <property type="project" value="UniProtKB-UniRule"/>
</dbReference>
<comment type="function">
    <text evidence="7 9">One of the primary rRNA binding proteins, it binds directly near the 3'-end of the 23S rRNA, where it nucleates assembly of the 50S subunit.</text>
</comment>
<dbReference type="PANTHER" id="PTHR11229">
    <property type="entry name" value="50S RIBOSOMAL PROTEIN L3"/>
    <property type="match status" value="1"/>
</dbReference>
<sequence>MDVRGIFGVKVGMSQIFTEQNECLPITIVYCEANQVAGIKTIAKDNYNATLLSFQTVDEKQLNKPKQGFFSKLKLEPHKYLREIRKMQGFELGKKITPQELFKIGEYVDVTSLTKGRGFTGAIKRWNFKIGPLGHGAGYPHRFQGSVQAGRGGSSAQRVFKGKKMSGHYGHEQVTIQNLFIVGFDEINKLVLVSGAIAGPEGGIVLIKTAKKKTGKIKDIKLAVQTVKAPQLKAPKKQKTKVETNQVNPKIEEEKTK</sequence>
<evidence type="ECO:0000313" key="12">
    <source>
        <dbReference type="Proteomes" id="UP000005254"/>
    </source>
</evidence>
<feature type="region of interest" description="Disordered" evidence="10">
    <location>
        <begin position="232"/>
        <end position="257"/>
    </location>
</feature>
<dbReference type="HAMAP" id="MF_01325_B">
    <property type="entry name" value="Ribosomal_uL3_B"/>
    <property type="match status" value="1"/>
</dbReference>
<dbReference type="GO" id="GO:0019843">
    <property type="term" value="F:rRNA binding"/>
    <property type="evidence" value="ECO:0007669"/>
    <property type="project" value="UniProtKB-UniRule"/>
</dbReference>
<dbReference type="PANTHER" id="PTHR11229:SF16">
    <property type="entry name" value="LARGE RIBOSOMAL SUBUNIT PROTEIN UL3C"/>
    <property type="match status" value="1"/>
</dbReference>
<evidence type="ECO:0000256" key="1">
    <source>
        <dbReference type="ARBA" id="ARBA00006540"/>
    </source>
</evidence>
<dbReference type="GeneID" id="99646982"/>
<dbReference type="InterPro" id="IPR019926">
    <property type="entry name" value="Ribosomal_uL3_CS"/>
</dbReference>
<proteinExistence type="inferred from homology"/>
<keyword evidence="3 7" id="KW-0694">RNA-binding</keyword>
<dbReference type="AlphaFoldDB" id="A0ABC7ZIS5"/>
<keyword evidence="5 7" id="KW-0687">Ribonucleoprotein</keyword>
<dbReference type="EMBL" id="CP003772">
    <property type="protein sequence ID" value="AFQ03964.1"/>
    <property type="molecule type" value="Genomic_DNA"/>
</dbReference>
<name>A0ABC7ZIS5_MYCGT</name>
<evidence type="ECO:0000256" key="9">
    <source>
        <dbReference type="RuleBase" id="RU003906"/>
    </source>
</evidence>
<evidence type="ECO:0000256" key="8">
    <source>
        <dbReference type="RuleBase" id="RU003905"/>
    </source>
</evidence>
<organism evidence="11 12">
    <name type="scientific">Mycoplasmoides genitalium M6320</name>
    <dbReference type="NCBI Taxonomy" id="662945"/>
    <lineage>
        <taxon>Bacteria</taxon>
        <taxon>Bacillati</taxon>
        <taxon>Mycoplasmatota</taxon>
        <taxon>Mycoplasmoidales</taxon>
        <taxon>Mycoplasmoidaceae</taxon>
        <taxon>Mycoplasmoides</taxon>
    </lineage>
</organism>
<dbReference type="RefSeq" id="WP_010869358.1">
    <property type="nucleotide sequence ID" value="NC_018497.1"/>
</dbReference>
<accession>A0ABC7ZIS5</accession>
<comment type="subunit">
    <text evidence="7 9">Part of the 50S ribosomal subunit. Forms a cluster with proteins L14 and L19.</text>
</comment>
<evidence type="ECO:0000256" key="10">
    <source>
        <dbReference type="SAM" id="MobiDB-lite"/>
    </source>
</evidence>
<evidence type="ECO:0000256" key="4">
    <source>
        <dbReference type="ARBA" id="ARBA00022980"/>
    </source>
</evidence>
<keyword evidence="2 7" id="KW-0699">rRNA-binding</keyword>
<reference evidence="11 12" key="1">
    <citation type="journal article" date="2012" name="J. Bacteriol.">
        <title>Draft Genome Sequences of Four Axenic Mycoplasma genitalium Strains Isolated from Denmark, Japan, and Australia.</title>
        <authorList>
            <person name="McGowin C.L."/>
            <person name="Ma L."/>
            <person name="Jensen J.S."/>
            <person name="Mancuso M.M."/>
            <person name="Hamasuna R."/>
            <person name="Adegboye D."/>
            <person name="Martin D.H."/>
        </authorList>
    </citation>
    <scope>NUCLEOTIDE SEQUENCE [LARGE SCALE GENOMIC DNA]</scope>
    <source>
        <strain evidence="11 12">M6320</strain>
    </source>
</reference>
<dbReference type="SMR" id="A0ABC7ZIS5"/>
<dbReference type="Pfam" id="PF00297">
    <property type="entry name" value="Ribosomal_L3"/>
    <property type="match status" value="1"/>
</dbReference>
<comment type="similarity">
    <text evidence="1 7 8">Belongs to the universal ribosomal protein uL3 family.</text>
</comment>
<dbReference type="Gene3D" id="3.30.160.810">
    <property type="match status" value="1"/>
</dbReference>
<dbReference type="NCBIfam" id="TIGR03625">
    <property type="entry name" value="L3_bact"/>
    <property type="match status" value="1"/>
</dbReference>
<dbReference type="InterPro" id="IPR000597">
    <property type="entry name" value="Ribosomal_uL3"/>
</dbReference>
<dbReference type="PROSITE" id="PS00474">
    <property type="entry name" value="RIBOSOMAL_L3"/>
    <property type="match status" value="1"/>
</dbReference>
<dbReference type="GO" id="GO:0006412">
    <property type="term" value="P:translation"/>
    <property type="evidence" value="ECO:0007669"/>
    <property type="project" value="UniProtKB-UniRule"/>
</dbReference>
<gene>
    <name evidence="7 11" type="primary">rplC</name>
    <name evidence="11" type="ORF">CM1_00890</name>
</gene>
<dbReference type="KEGG" id="mgx:CM1_00890"/>
<evidence type="ECO:0000256" key="5">
    <source>
        <dbReference type="ARBA" id="ARBA00023274"/>
    </source>
</evidence>
<dbReference type="InterPro" id="IPR009000">
    <property type="entry name" value="Transl_B-barrel_sf"/>
</dbReference>
<evidence type="ECO:0000256" key="2">
    <source>
        <dbReference type="ARBA" id="ARBA00022730"/>
    </source>
</evidence>
<dbReference type="Gene3D" id="4.10.960.10">
    <property type="entry name" value="Ribosomal protein L3, domain 3"/>
    <property type="match status" value="1"/>
</dbReference>
<evidence type="ECO:0000256" key="7">
    <source>
        <dbReference type="HAMAP-Rule" id="MF_01325"/>
    </source>
</evidence>
<dbReference type="GO" id="GO:1990904">
    <property type="term" value="C:ribonucleoprotein complex"/>
    <property type="evidence" value="ECO:0007669"/>
    <property type="project" value="UniProtKB-KW"/>
</dbReference>
<dbReference type="SUPFAM" id="SSF50447">
    <property type="entry name" value="Translation proteins"/>
    <property type="match status" value="1"/>
</dbReference>
<protein>
    <recommendedName>
        <fullName evidence="6 7">Large ribosomal subunit protein uL3</fullName>
    </recommendedName>
</protein>
<dbReference type="GO" id="GO:0005840">
    <property type="term" value="C:ribosome"/>
    <property type="evidence" value="ECO:0007669"/>
    <property type="project" value="UniProtKB-UniRule"/>
</dbReference>
<dbReference type="Gene3D" id="2.40.30.10">
    <property type="entry name" value="Translation factors"/>
    <property type="match status" value="2"/>
</dbReference>
<keyword evidence="4 7" id="KW-0689">Ribosomal protein</keyword>
<evidence type="ECO:0000256" key="3">
    <source>
        <dbReference type="ARBA" id="ARBA00022884"/>
    </source>
</evidence>
<evidence type="ECO:0000313" key="11">
    <source>
        <dbReference type="EMBL" id="AFQ03964.1"/>
    </source>
</evidence>
<dbReference type="InterPro" id="IPR044892">
    <property type="entry name" value="Ribosomal_L3_dom_3_arc_sf"/>
</dbReference>
<dbReference type="InterPro" id="IPR019927">
    <property type="entry name" value="Ribosomal_uL3_bac/org-type"/>
</dbReference>
<evidence type="ECO:0000256" key="6">
    <source>
        <dbReference type="ARBA" id="ARBA00035243"/>
    </source>
</evidence>